<accession>A0A4U8V749</accession>
<keyword evidence="3" id="KW-1185">Reference proteome</keyword>
<feature type="region of interest" description="Disordered" evidence="1">
    <location>
        <begin position="31"/>
        <end position="57"/>
    </location>
</feature>
<reference evidence="2 3" key="1">
    <citation type="journal article" date="2015" name="Genome Biol.">
        <title>Comparative genomics of Steinernema reveals deeply conserved gene regulatory networks.</title>
        <authorList>
            <person name="Dillman A.R."/>
            <person name="Macchietto M."/>
            <person name="Porter C.F."/>
            <person name="Rogers A."/>
            <person name="Williams B."/>
            <person name="Antoshechkin I."/>
            <person name="Lee M.M."/>
            <person name="Goodwin Z."/>
            <person name="Lu X."/>
            <person name="Lewis E.E."/>
            <person name="Goodrich-Blair H."/>
            <person name="Stock S.P."/>
            <person name="Adams B.J."/>
            <person name="Sternberg P.W."/>
            <person name="Mortazavi A."/>
        </authorList>
    </citation>
    <scope>NUCLEOTIDE SEQUENCE [LARGE SCALE GENOMIC DNA]</scope>
    <source>
        <strain evidence="2 3">ALL</strain>
    </source>
</reference>
<gene>
    <name evidence="2" type="ORF">L596_005953</name>
</gene>
<protein>
    <submittedName>
        <fullName evidence="2">Uncharacterized protein</fullName>
    </submittedName>
</protein>
<dbReference type="AlphaFoldDB" id="A0A4U8V749"/>
<dbReference type="Proteomes" id="UP000298663">
    <property type="component" value="Unassembled WGS sequence"/>
</dbReference>
<name>A0A4U8V749_STECR</name>
<organism evidence="2 3">
    <name type="scientific">Steinernema carpocapsae</name>
    <name type="common">Entomopathogenic nematode</name>
    <dbReference type="NCBI Taxonomy" id="34508"/>
    <lineage>
        <taxon>Eukaryota</taxon>
        <taxon>Metazoa</taxon>
        <taxon>Ecdysozoa</taxon>
        <taxon>Nematoda</taxon>
        <taxon>Chromadorea</taxon>
        <taxon>Rhabditida</taxon>
        <taxon>Tylenchina</taxon>
        <taxon>Panagrolaimomorpha</taxon>
        <taxon>Strongyloidoidea</taxon>
        <taxon>Steinernematidae</taxon>
        <taxon>Steinernema</taxon>
    </lineage>
</organism>
<sequence length="127" mass="13607">MPRQPTNRSQIKNKVIRVLCSSMVSVPAVQPLPQPSPPSFALPSSEPLSLPPLPPTPELRLIPSTPLTLAGSAPASALAPSSTSWASSRTMLMTPSHQPRHLSSPFLSLPLVCSPRAEHVNCYISRQ</sequence>
<evidence type="ECO:0000313" key="2">
    <source>
        <dbReference type="EMBL" id="TMS39428.1"/>
    </source>
</evidence>
<proteinExistence type="predicted"/>
<dbReference type="EMBL" id="AZBU02000001">
    <property type="protein sequence ID" value="TMS39428.1"/>
    <property type="molecule type" value="Genomic_DNA"/>
</dbReference>
<comment type="caution">
    <text evidence="2">The sequence shown here is derived from an EMBL/GenBank/DDBJ whole genome shotgun (WGS) entry which is preliminary data.</text>
</comment>
<evidence type="ECO:0000313" key="3">
    <source>
        <dbReference type="Proteomes" id="UP000298663"/>
    </source>
</evidence>
<reference evidence="2 3" key="2">
    <citation type="journal article" date="2019" name="G3 (Bethesda)">
        <title>Hybrid Assembly of the Genome of the Entomopathogenic Nematode Steinernema carpocapsae Identifies the X-Chromosome.</title>
        <authorList>
            <person name="Serra L."/>
            <person name="Macchietto M."/>
            <person name="Macias-Munoz A."/>
            <person name="McGill C.J."/>
            <person name="Rodriguez I.M."/>
            <person name="Rodriguez B."/>
            <person name="Murad R."/>
            <person name="Mortazavi A."/>
        </authorList>
    </citation>
    <scope>NUCLEOTIDE SEQUENCE [LARGE SCALE GENOMIC DNA]</scope>
    <source>
        <strain evidence="2 3">ALL</strain>
    </source>
</reference>
<feature type="compositionally biased region" description="Pro residues" evidence="1">
    <location>
        <begin position="31"/>
        <end position="40"/>
    </location>
</feature>
<evidence type="ECO:0000256" key="1">
    <source>
        <dbReference type="SAM" id="MobiDB-lite"/>
    </source>
</evidence>